<dbReference type="PANTHER" id="PTHR43537:SF47">
    <property type="entry name" value="REGULATORY PROTEIN GNTR HTH"/>
    <property type="match status" value="1"/>
</dbReference>
<feature type="domain" description="HTH gntR-type" evidence="4">
    <location>
        <begin position="8"/>
        <end position="76"/>
    </location>
</feature>
<dbReference type="GO" id="GO:0003700">
    <property type="term" value="F:DNA-binding transcription factor activity"/>
    <property type="evidence" value="ECO:0007669"/>
    <property type="project" value="InterPro"/>
</dbReference>
<dbReference type="InterPro" id="IPR008920">
    <property type="entry name" value="TF_FadR/GntR_C"/>
</dbReference>
<name>A0A917H655_9BACL</name>
<proteinExistence type="predicted"/>
<dbReference type="SUPFAM" id="SSF48008">
    <property type="entry name" value="GntR ligand-binding domain-like"/>
    <property type="match status" value="1"/>
</dbReference>
<reference evidence="5 6" key="1">
    <citation type="journal article" date="2014" name="Int. J. Syst. Evol. Microbiol.">
        <title>Complete genome sequence of Corynebacterium casei LMG S-19264T (=DSM 44701T), isolated from a smear-ripened cheese.</title>
        <authorList>
            <consortium name="US DOE Joint Genome Institute (JGI-PGF)"/>
            <person name="Walter F."/>
            <person name="Albersmeier A."/>
            <person name="Kalinowski J."/>
            <person name="Ruckert C."/>
        </authorList>
    </citation>
    <scope>NUCLEOTIDE SEQUENCE [LARGE SCALE GENOMIC DNA]</scope>
    <source>
        <strain evidence="5 6">CGMCC 1.15286</strain>
    </source>
</reference>
<sequence>MLKQTNRMTLVEQAAEQMEKLIESGTWPVGQKIAAEQELMEQLQISRNTLREAVRALVHAGLLKTRQGDGTYVVSSSKLGVVLQQRIEQTELLKTLEVRYALEREAARLAAIRRDDDDIEILQQRIQDYEREAAGGDHDAFVAADIKLHIAIVAAAHNDLLNELYMHVIDAITLTIQKSGCYPDQNEDFLLSHKKTVQAIIEGNISAAGEAVTQYIEVSKSSLGYEES</sequence>
<dbReference type="PANTHER" id="PTHR43537">
    <property type="entry name" value="TRANSCRIPTIONAL REGULATOR, GNTR FAMILY"/>
    <property type="match status" value="1"/>
</dbReference>
<protein>
    <submittedName>
        <fullName evidence="5">Transcriptional regulator</fullName>
    </submittedName>
</protein>
<dbReference type="InterPro" id="IPR011711">
    <property type="entry name" value="GntR_C"/>
</dbReference>
<dbReference type="EMBL" id="BMHY01000004">
    <property type="protein sequence ID" value="GGG68753.1"/>
    <property type="molecule type" value="Genomic_DNA"/>
</dbReference>
<dbReference type="Gene3D" id="1.20.120.530">
    <property type="entry name" value="GntR ligand-binding domain-like"/>
    <property type="match status" value="1"/>
</dbReference>
<dbReference type="Pfam" id="PF00392">
    <property type="entry name" value="GntR"/>
    <property type="match status" value="1"/>
</dbReference>
<gene>
    <name evidence="5" type="ORF">GCM10010918_24690</name>
</gene>
<evidence type="ECO:0000256" key="3">
    <source>
        <dbReference type="ARBA" id="ARBA00023163"/>
    </source>
</evidence>
<dbReference type="InterPro" id="IPR036390">
    <property type="entry name" value="WH_DNA-bd_sf"/>
</dbReference>
<organism evidence="5 6">
    <name type="scientific">Paenibacillus radicis</name>
    <name type="common">ex Gao et al. 2016</name>
    <dbReference type="NCBI Taxonomy" id="1737354"/>
    <lineage>
        <taxon>Bacteria</taxon>
        <taxon>Bacillati</taxon>
        <taxon>Bacillota</taxon>
        <taxon>Bacilli</taxon>
        <taxon>Bacillales</taxon>
        <taxon>Paenibacillaceae</taxon>
        <taxon>Paenibacillus</taxon>
    </lineage>
</organism>
<evidence type="ECO:0000256" key="1">
    <source>
        <dbReference type="ARBA" id="ARBA00023015"/>
    </source>
</evidence>
<keyword evidence="1" id="KW-0805">Transcription regulation</keyword>
<evidence type="ECO:0000313" key="6">
    <source>
        <dbReference type="Proteomes" id="UP000600247"/>
    </source>
</evidence>
<dbReference type="AlphaFoldDB" id="A0A917H655"/>
<dbReference type="SUPFAM" id="SSF46785">
    <property type="entry name" value="Winged helix' DNA-binding domain"/>
    <property type="match status" value="1"/>
</dbReference>
<dbReference type="Pfam" id="PF07729">
    <property type="entry name" value="FCD"/>
    <property type="match status" value="1"/>
</dbReference>
<keyword evidence="2" id="KW-0238">DNA-binding</keyword>
<dbReference type="SMART" id="SM00895">
    <property type="entry name" value="FCD"/>
    <property type="match status" value="1"/>
</dbReference>
<comment type="caution">
    <text evidence="5">The sequence shown here is derived from an EMBL/GenBank/DDBJ whole genome shotgun (WGS) entry which is preliminary data.</text>
</comment>
<evidence type="ECO:0000256" key="2">
    <source>
        <dbReference type="ARBA" id="ARBA00023125"/>
    </source>
</evidence>
<dbReference type="SMART" id="SM00345">
    <property type="entry name" value="HTH_GNTR"/>
    <property type="match status" value="1"/>
</dbReference>
<dbReference type="InterPro" id="IPR036388">
    <property type="entry name" value="WH-like_DNA-bd_sf"/>
</dbReference>
<dbReference type="InterPro" id="IPR000524">
    <property type="entry name" value="Tscrpt_reg_HTH_GntR"/>
</dbReference>
<dbReference type="GO" id="GO:0003677">
    <property type="term" value="F:DNA binding"/>
    <property type="evidence" value="ECO:0007669"/>
    <property type="project" value="UniProtKB-KW"/>
</dbReference>
<evidence type="ECO:0000259" key="4">
    <source>
        <dbReference type="PROSITE" id="PS50949"/>
    </source>
</evidence>
<dbReference type="Proteomes" id="UP000600247">
    <property type="component" value="Unassembled WGS sequence"/>
</dbReference>
<dbReference type="Gene3D" id="1.10.10.10">
    <property type="entry name" value="Winged helix-like DNA-binding domain superfamily/Winged helix DNA-binding domain"/>
    <property type="match status" value="1"/>
</dbReference>
<keyword evidence="3" id="KW-0804">Transcription</keyword>
<keyword evidence="6" id="KW-1185">Reference proteome</keyword>
<dbReference type="PRINTS" id="PR00035">
    <property type="entry name" value="HTHGNTR"/>
</dbReference>
<dbReference type="PROSITE" id="PS50949">
    <property type="entry name" value="HTH_GNTR"/>
    <property type="match status" value="1"/>
</dbReference>
<dbReference type="CDD" id="cd07377">
    <property type="entry name" value="WHTH_GntR"/>
    <property type="match status" value="1"/>
</dbReference>
<evidence type="ECO:0000313" key="5">
    <source>
        <dbReference type="EMBL" id="GGG68753.1"/>
    </source>
</evidence>
<accession>A0A917H655</accession>